<evidence type="ECO:0000313" key="2">
    <source>
        <dbReference type="Proteomes" id="UP001150925"/>
    </source>
</evidence>
<name>A0A9W8ANR3_9FUNG</name>
<comment type="caution">
    <text evidence="1">The sequence shown here is derived from an EMBL/GenBank/DDBJ whole genome shotgun (WGS) entry which is preliminary data.</text>
</comment>
<organism evidence="1 2">
    <name type="scientific">Dispira parvispora</name>
    <dbReference type="NCBI Taxonomy" id="1520584"/>
    <lineage>
        <taxon>Eukaryota</taxon>
        <taxon>Fungi</taxon>
        <taxon>Fungi incertae sedis</taxon>
        <taxon>Zoopagomycota</taxon>
        <taxon>Kickxellomycotina</taxon>
        <taxon>Dimargaritomycetes</taxon>
        <taxon>Dimargaritales</taxon>
        <taxon>Dimargaritaceae</taxon>
        <taxon>Dispira</taxon>
    </lineage>
</organism>
<evidence type="ECO:0000313" key="1">
    <source>
        <dbReference type="EMBL" id="KAJ1958038.1"/>
    </source>
</evidence>
<feature type="non-terminal residue" evidence="1">
    <location>
        <position position="160"/>
    </location>
</feature>
<accession>A0A9W8ANR3</accession>
<protein>
    <submittedName>
        <fullName evidence="1">Uncharacterized protein</fullName>
    </submittedName>
</protein>
<dbReference type="EMBL" id="JANBPY010001846">
    <property type="protein sequence ID" value="KAJ1958038.1"/>
    <property type="molecule type" value="Genomic_DNA"/>
</dbReference>
<sequence length="160" mass="17705">MLSTRTGNPLPSATLRDESYMFSPLSAHALGDRPLTSTVFNSPNTFDFWYNGGNTPQPTWLRRGPLAASNLLTRSPTESVSSDNTGEEFLMWTVESARVKNHAAHYDQDDSCYSSTTFVYSPALLYPRKPASTLSVVSTRTLVNTFDSPCFEKAHRDGLS</sequence>
<proteinExistence type="predicted"/>
<dbReference type="AlphaFoldDB" id="A0A9W8ANR3"/>
<gene>
    <name evidence="1" type="ORF">IWQ62_004969</name>
</gene>
<keyword evidence="2" id="KW-1185">Reference proteome</keyword>
<reference evidence="1" key="1">
    <citation type="submission" date="2022-07" db="EMBL/GenBank/DDBJ databases">
        <title>Phylogenomic reconstructions and comparative analyses of Kickxellomycotina fungi.</title>
        <authorList>
            <person name="Reynolds N.K."/>
            <person name="Stajich J.E."/>
            <person name="Barry K."/>
            <person name="Grigoriev I.V."/>
            <person name="Crous P."/>
            <person name="Smith M.E."/>
        </authorList>
    </citation>
    <scope>NUCLEOTIDE SEQUENCE</scope>
    <source>
        <strain evidence="1">RSA 1196</strain>
    </source>
</reference>
<dbReference type="Proteomes" id="UP001150925">
    <property type="component" value="Unassembled WGS sequence"/>
</dbReference>